<evidence type="ECO:0000256" key="6">
    <source>
        <dbReference type="ARBA" id="ARBA00022968"/>
    </source>
</evidence>
<comment type="subcellular location">
    <subcellularLocation>
        <location evidence="1 10">Golgi apparatus membrane</location>
        <topology evidence="1 10">Single-pass type II membrane protein</topology>
    </subcellularLocation>
</comment>
<reference evidence="11 12" key="2">
    <citation type="submission" date="2018-11" db="EMBL/GenBank/DDBJ databases">
        <authorList>
            <consortium name="Pathogen Informatics"/>
        </authorList>
    </citation>
    <scope>NUCLEOTIDE SEQUENCE [LARGE SCALE GENOMIC DNA]</scope>
</reference>
<keyword evidence="7" id="KW-1133">Transmembrane helix</keyword>
<keyword evidence="4" id="KW-0808">Transferase</keyword>
<keyword evidence="9" id="KW-0472">Membrane</keyword>
<keyword evidence="5" id="KW-0812">Transmembrane</keyword>
<dbReference type="GO" id="GO:0000139">
    <property type="term" value="C:Golgi membrane"/>
    <property type="evidence" value="ECO:0007669"/>
    <property type="project" value="UniProtKB-SubCell"/>
</dbReference>
<evidence type="ECO:0000256" key="1">
    <source>
        <dbReference type="ARBA" id="ARBA00004323"/>
    </source>
</evidence>
<comment type="similarity">
    <text evidence="2 10">Belongs to the glycosyltransferase 31 family.</text>
</comment>
<sequence>PPIFNPWIRFLQVPSHVCSPLTPARANTGLSGGSLRPNVVIVYKSGVYNFEERSHLRKLYHLAYTDVNIHLIFSIGLPRSLLSNVFQRDGFNITLRNRAGQKLMAYSRSPLKTRKRLLREMKEHDDLLVGDYEDSYYNLSLKLFHTFQWAARFCRPYKPTFVFLDDDYVVNTNRLASFVLGLTPKLRDNLNHGPEKMANRVFRITDWHPRWAFSKREIPWPMHPPEYLG</sequence>
<name>A0A0R3WH97_TAEAS</name>
<keyword evidence="6" id="KW-0735">Signal-anchor</keyword>
<evidence type="ECO:0000256" key="5">
    <source>
        <dbReference type="ARBA" id="ARBA00022692"/>
    </source>
</evidence>
<dbReference type="EC" id="2.4.1.-" evidence="10"/>
<evidence type="ECO:0000313" key="13">
    <source>
        <dbReference type="WBParaSite" id="TASK_0001024001-mRNA-1"/>
    </source>
</evidence>
<dbReference type="WBParaSite" id="TASK_0001024001-mRNA-1">
    <property type="protein sequence ID" value="TASK_0001024001-mRNA-1"/>
    <property type="gene ID" value="TASK_0001024001"/>
</dbReference>
<protein>
    <recommendedName>
        <fullName evidence="10">Hexosyltransferase</fullName>
        <ecNumber evidence="10">2.4.1.-</ecNumber>
    </recommendedName>
</protein>
<evidence type="ECO:0000256" key="7">
    <source>
        <dbReference type="ARBA" id="ARBA00022989"/>
    </source>
</evidence>
<evidence type="ECO:0000256" key="8">
    <source>
        <dbReference type="ARBA" id="ARBA00023034"/>
    </source>
</evidence>
<accession>A0A0R3WH97</accession>
<dbReference type="GO" id="GO:0006493">
    <property type="term" value="P:protein O-linked glycosylation"/>
    <property type="evidence" value="ECO:0007669"/>
    <property type="project" value="TreeGrafter"/>
</dbReference>
<proteinExistence type="inferred from homology"/>
<evidence type="ECO:0000256" key="2">
    <source>
        <dbReference type="ARBA" id="ARBA00008661"/>
    </source>
</evidence>
<dbReference type="EMBL" id="UYRS01021420">
    <property type="protein sequence ID" value="VDK50237.1"/>
    <property type="molecule type" value="Genomic_DNA"/>
</dbReference>
<dbReference type="GO" id="GO:0016758">
    <property type="term" value="F:hexosyltransferase activity"/>
    <property type="evidence" value="ECO:0007669"/>
    <property type="project" value="InterPro"/>
</dbReference>
<keyword evidence="3 10" id="KW-0328">Glycosyltransferase</keyword>
<evidence type="ECO:0000256" key="9">
    <source>
        <dbReference type="ARBA" id="ARBA00023136"/>
    </source>
</evidence>
<dbReference type="OrthoDB" id="2139606at2759"/>
<organism evidence="13">
    <name type="scientific">Taenia asiatica</name>
    <name type="common">Asian tapeworm</name>
    <dbReference type="NCBI Taxonomy" id="60517"/>
    <lineage>
        <taxon>Eukaryota</taxon>
        <taxon>Metazoa</taxon>
        <taxon>Spiralia</taxon>
        <taxon>Lophotrochozoa</taxon>
        <taxon>Platyhelminthes</taxon>
        <taxon>Cestoda</taxon>
        <taxon>Eucestoda</taxon>
        <taxon>Cyclophyllidea</taxon>
        <taxon>Taeniidae</taxon>
        <taxon>Taenia</taxon>
    </lineage>
</organism>
<reference evidence="13" key="1">
    <citation type="submission" date="2017-02" db="UniProtKB">
        <authorList>
            <consortium name="WormBaseParasite"/>
        </authorList>
    </citation>
    <scope>IDENTIFICATION</scope>
</reference>
<keyword evidence="12" id="KW-1185">Reference proteome</keyword>
<dbReference type="AlphaFoldDB" id="A0A0R3WH97"/>
<dbReference type="STRING" id="60517.A0A0R3WH97"/>
<evidence type="ECO:0000313" key="12">
    <source>
        <dbReference type="Proteomes" id="UP000282613"/>
    </source>
</evidence>
<evidence type="ECO:0000313" key="11">
    <source>
        <dbReference type="EMBL" id="VDK50237.1"/>
    </source>
</evidence>
<dbReference type="Pfam" id="PF01762">
    <property type="entry name" value="Galactosyl_T"/>
    <property type="match status" value="1"/>
</dbReference>
<dbReference type="PANTHER" id="PTHR11214">
    <property type="entry name" value="BETA-1,3-N-ACETYLGLUCOSAMINYLTRANSFERASE"/>
    <property type="match status" value="1"/>
</dbReference>
<dbReference type="InterPro" id="IPR002659">
    <property type="entry name" value="Glyco_trans_31"/>
</dbReference>
<keyword evidence="8 10" id="KW-0333">Golgi apparatus</keyword>
<evidence type="ECO:0000256" key="10">
    <source>
        <dbReference type="RuleBase" id="RU363063"/>
    </source>
</evidence>
<dbReference type="PANTHER" id="PTHR11214:SF376">
    <property type="entry name" value="HEXOSYLTRANSFERASE"/>
    <property type="match status" value="1"/>
</dbReference>
<gene>
    <name evidence="11" type="ORF">TASK_LOCUS10241</name>
</gene>
<evidence type="ECO:0000256" key="3">
    <source>
        <dbReference type="ARBA" id="ARBA00022676"/>
    </source>
</evidence>
<dbReference type="Proteomes" id="UP000282613">
    <property type="component" value="Unassembled WGS sequence"/>
</dbReference>
<evidence type="ECO:0000256" key="4">
    <source>
        <dbReference type="ARBA" id="ARBA00022679"/>
    </source>
</evidence>